<evidence type="ECO:0000313" key="3">
    <source>
        <dbReference type="Proteomes" id="UP001493487"/>
    </source>
</evidence>
<gene>
    <name evidence="2" type="ORF">QJS35_27535</name>
</gene>
<dbReference type="PROSITE" id="PS51819">
    <property type="entry name" value="VOC"/>
    <property type="match status" value="1"/>
</dbReference>
<organism evidence="2 3">
    <name type="scientific">Cohnella silvisoli</name>
    <dbReference type="NCBI Taxonomy" id="2873699"/>
    <lineage>
        <taxon>Bacteria</taxon>
        <taxon>Bacillati</taxon>
        <taxon>Bacillota</taxon>
        <taxon>Bacilli</taxon>
        <taxon>Bacillales</taxon>
        <taxon>Paenibacillaceae</taxon>
        <taxon>Cohnella</taxon>
    </lineage>
</organism>
<evidence type="ECO:0000313" key="2">
    <source>
        <dbReference type="EMBL" id="MEQ4486138.1"/>
    </source>
</evidence>
<protein>
    <submittedName>
        <fullName evidence="2">VOC family protein</fullName>
    </submittedName>
</protein>
<dbReference type="Pfam" id="PF00903">
    <property type="entry name" value="Glyoxalase"/>
    <property type="match status" value="1"/>
</dbReference>
<feature type="domain" description="VOC" evidence="1">
    <location>
        <begin position="9"/>
        <end position="132"/>
    </location>
</feature>
<dbReference type="CDD" id="cd06587">
    <property type="entry name" value="VOC"/>
    <property type="match status" value="1"/>
</dbReference>
<dbReference type="InterPro" id="IPR004360">
    <property type="entry name" value="Glyas_Fos-R_dOase_dom"/>
</dbReference>
<reference evidence="2 3" key="1">
    <citation type="journal article" date="2023" name="Genome Announc.">
        <title>Pan-Genome Analyses of the Genus Cohnella and Proposal of the Novel Species Cohnella silvisoli sp. nov., Isolated from Forest Soil.</title>
        <authorList>
            <person name="Wang C."/>
            <person name="Mao L."/>
            <person name="Bao G."/>
            <person name="Zhu H."/>
        </authorList>
    </citation>
    <scope>NUCLEOTIDE SEQUENCE [LARGE SCALE GENOMIC DNA]</scope>
    <source>
        <strain evidence="2 3">NL03-T5-1</strain>
    </source>
</reference>
<dbReference type="InterPro" id="IPR029068">
    <property type="entry name" value="Glyas_Bleomycin-R_OHBP_Dase"/>
</dbReference>
<evidence type="ECO:0000259" key="1">
    <source>
        <dbReference type="PROSITE" id="PS51819"/>
    </source>
</evidence>
<dbReference type="Proteomes" id="UP001493487">
    <property type="component" value="Unassembled WGS sequence"/>
</dbReference>
<dbReference type="InterPro" id="IPR037523">
    <property type="entry name" value="VOC_core"/>
</dbReference>
<comment type="caution">
    <text evidence="2">The sequence shown here is derived from an EMBL/GenBank/DDBJ whole genome shotgun (WGS) entry which is preliminary data.</text>
</comment>
<sequence length="153" mass="17838">MNQQFAFSRIGYVYVPTTQIDESIAWYIENLEFKLMDKFQDRGSNLAVLHHPHKNSIALLLVETTNRNPLEITRNGNPFPIMALNCPNIEYTYNLLKDKGINVEELKTLGAGEAKYFYFRDNEGNLLEGAWSIWDPQDEIKEDFIKQQNSYEL</sequence>
<accession>A0ABV1L1J5</accession>
<proteinExistence type="predicted"/>
<dbReference type="RefSeq" id="WP_232189211.1">
    <property type="nucleotide sequence ID" value="NZ_JAIOAP010000018.1"/>
</dbReference>
<name>A0ABV1L1J5_9BACL</name>
<dbReference type="EMBL" id="JASKHM010000019">
    <property type="protein sequence ID" value="MEQ4486138.1"/>
    <property type="molecule type" value="Genomic_DNA"/>
</dbReference>
<keyword evidence="3" id="KW-1185">Reference proteome</keyword>
<dbReference type="Gene3D" id="3.10.180.10">
    <property type="entry name" value="2,3-Dihydroxybiphenyl 1,2-Dioxygenase, domain 1"/>
    <property type="match status" value="1"/>
</dbReference>
<dbReference type="SUPFAM" id="SSF54593">
    <property type="entry name" value="Glyoxalase/Bleomycin resistance protein/Dihydroxybiphenyl dioxygenase"/>
    <property type="match status" value="1"/>
</dbReference>